<dbReference type="GO" id="GO:0071555">
    <property type="term" value="P:cell wall organization"/>
    <property type="evidence" value="ECO:0007669"/>
    <property type="project" value="UniProtKB-UniRule"/>
</dbReference>
<dbReference type="UniPathway" id="UPA00219"/>
<dbReference type="InterPro" id="IPR038063">
    <property type="entry name" value="Transpep_catalytic_dom"/>
</dbReference>
<evidence type="ECO:0000256" key="4">
    <source>
        <dbReference type="ARBA" id="ARBA00022984"/>
    </source>
</evidence>
<proteinExistence type="predicted"/>
<reference evidence="10 11" key="1">
    <citation type="submission" date="2019-07" db="EMBL/GenBank/DDBJ databases">
        <title>New species of Amycolatopsis and Streptomyces.</title>
        <authorList>
            <person name="Duangmal K."/>
            <person name="Teo W.F.A."/>
            <person name="Lipun K."/>
        </authorList>
    </citation>
    <scope>NUCLEOTIDE SEQUENCE [LARGE SCALE GENOMIC DNA]</scope>
    <source>
        <strain evidence="10 11">JCM 30562</strain>
    </source>
</reference>
<gene>
    <name evidence="10" type="ORF">FNH06_37770</name>
</gene>
<dbReference type="RefSeq" id="WP_144645743.1">
    <property type="nucleotide sequence ID" value="NZ_BNAX01000012.1"/>
</dbReference>
<evidence type="ECO:0000256" key="6">
    <source>
        <dbReference type="PROSITE-ProRule" id="PRU01373"/>
    </source>
</evidence>
<evidence type="ECO:0000259" key="9">
    <source>
        <dbReference type="PROSITE" id="PS52029"/>
    </source>
</evidence>
<dbReference type="PROSITE" id="PS51257">
    <property type="entry name" value="PROKAR_LIPOPROTEIN"/>
    <property type="match status" value="1"/>
</dbReference>
<evidence type="ECO:0000313" key="11">
    <source>
        <dbReference type="Proteomes" id="UP000318578"/>
    </source>
</evidence>
<feature type="domain" description="L,D-TPase catalytic" evidence="9">
    <location>
        <begin position="147"/>
        <end position="265"/>
    </location>
</feature>
<protein>
    <submittedName>
        <fullName evidence="10">L,D-transpeptidase</fullName>
    </submittedName>
</protein>
<feature type="chain" id="PRO_5038481801" evidence="8">
    <location>
        <begin position="31"/>
        <end position="265"/>
    </location>
</feature>
<dbReference type="CDD" id="cd16913">
    <property type="entry name" value="YkuD_like"/>
    <property type="match status" value="1"/>
</dbReference>
<dbReference type="OrthoDB" id="5243103at2"/>
<keyword evidence="2" id="KW-0808">Transferase</keyword>
<evidence type="ECO:0000256" key="8">
    <source>
        <dbReference type="SAM" id="SignalP"/>
    </source>
</evidence>
<dbReference type="Pfam" id="PF03734">
    <property type="entry name" value="YkuD"/>
    <property type="match status" value="1"/>
</dbReference>
<comment type="pathway">
    <text evidence="1 6">Cell wall biogenesis; peptidoglycan biosynthesis.</text>
</comment>
<dbReference type="EMBL" id="VJZA01000137">
    <property type="protein sequence ID" value="TVT14392.1"/>
    <property type="molecule type" value="Genomic_DNA"/>
</dbReference>
<evidence type="ECO:0000256" key="7">
    <source>
        <dbReference type="SAM" id="MobiDB-lite"/>
    </source>
</evidence>
<evidence type="ECO:0000313" key="10">
    <source>
        <dbReference type="EMBL" id="TVT14392.1"/>
    </source>
</evidence>
<keyword evidence="3 6" id="KW-0133">Cell shape</keyword>
<dbReference type="GO" id="GO:0008360">
    <property type="term" value="P:regulation of cell shape"/>
    <property type="evidence" value="ECO:0007669"/>
    <property type="project" value="UniProtKB-UniRule"/>
</dbReference>
<dbReference type="Proteomes" id="UP000318578">
    <property type="component" value="Unassembled WGS sequence"/>
</dbReference>
<dbReference type="Gene3D" id="2.40.440.10">
    <property type="entry name" value="L,D-transpeptidase catalytic domain-like"/>
    <property type="match status" value="1"/>
</dbReference>
<dbReference type="InterPro" id="IPR005490">
    <property type="entry name" value="LD_TPept_cat_dom"/>
</dbReference>
<keyword evidence="5 6" id="KW-0961">Cell wall biogenesis/degradation</keyword>
<dbReference type="PANTHER" id="PTHR30582:SF2">
    <property type="entry name" value="L,D-TRANSPEPTIDASE YCIB-RELATED"/>
    <property type="match status" value="1"/>
</dbReference>
<keyword evidence="8" id="KW-0732">Signal</keyword>
<dbReference type="GO" id="GO:0018104">
    <property type="term" value="P:peptidoglycan-protein cross-linking"/>
    <property type="evidence" value="ECO:0007669"/>
    <property type="project" value="TreeGrafter"/>
</dbReference>
<dbReference type="InterPro" id="IPR050979">
    <property type="entry name" value="LD-transpeptidase"/>
</dbReference>
<name>A0A557ZQZ3_9PSEU</name>
<evidence type="ECO:0000256" key="5">
    <source>
        <dbReference type="ARBA" id="ARBA00023316"/>
    </source>
</evidence>
<dbReference type="AlphaFoldDB" id="A0A557ZQZ3"/>
<dbReference type="PANTHER" id="PTHR30582">
    <property type="entry name" value="L,D-TRANSPEPTIDASE"/>
    <property type="match status" value="1"/>
</dbReference>
<comment type="caution">
    <text evidence="10">The sequence shown here is derived from an EMBL/GenBank/DDBJ whole genome shotgun (WGS) entry which is preliminary data.</text>
</comment>
<dbReference type="GO" id="GO:0071972">
    <property type="term" value="F:peptidoglycan L,D-transpeptidase activity"/>
    <property type="evidence" value="ECO:0007669"/>
    <property type="project" value="TreeGrafter"/>
</dbReference>
<dbReference type="GO" id="GO:0005576">
    <property type="term" value="C:extracellular region"/>
    <property type="evidence" value="ECO:0007669"/>
    <property type="project" value="TreeGrafter"/>
</dbReference>
<dbReference type="SUPFAM" id="SSF141523">
    <property type="entry name" value="L,D-transpeptidase catalytic domain-like"/>
    <property type="match status" value="1"/>
</dbReference>
<accession>A0A557ZQZ3</accession>
<sequence>MQKSALSRARKSFVVAAVSALALLTGACSGNDSSDVTPVAVSQEDLTQLPEASTFGTVTGAPTDPQAGAGATAGKVLHPSSDLVVYDAVGGKPIAKLPSIQMGSPTWVPVVGEQAEWAEVLLPTRPNASAGWVHVPDGAAETAQNDYAITVDRATFKLQILENGKATGSWTIGTGKPEHPTPAGRAYIIASIEETKNTYSPIVLPLSYHSDSLETFGGGPGTVGLHTWPNDSFVGKANSDGCIRVPQDALDQLVKLPLGTIVNIT</sequence>
<evidence type="ECO:0000256" key="3">
    <source>
        <dbReference type="ARBA" id="ARBA00022960"/>
    </source>
</evidence>
<evidence type="ECO:0000256" key="2">
    <source>
        <dbReference type="ARBA" id="ARBA00022679"/>
    </source>
</evidence>
<feature type="active site" description="Proton donor/acceptor" evidence="6">
    <location>
        <position position="226"/>
    </location>
</feature>
<feature type="active site" description="Nucleophile" evidence="6">
    <location>
        <position position="242"/>
    </location>
</feature>
<feature type="region of interest" description="Disordered" evidence="7">
    <location>
        <begin position="54"/>
        <end position="74"/>
    </location>
</feature>
<dbReference type="GO" id="GO:0016740">
    <property type="term" value="F:transferase activity"/>
    <property type="evidence" value="ECO:0007669"/>
    <property type="project" value="UniProtKB-KW"/>
</dbReference>
<feature type="signal peptide" evidence="8">
    <location>
        <begin position="1"/>
        <end position="30"/>
    </location>
</feature>
<evidence type="ECO:0000256" key="1">
    <source>
        <dbReference type="ARBA" id="ARBA00004752"/>
    </source>
</evidence>
<dbReference type="PROSITE" id="PS52029">
    <property type="entry name" value="LD_TPASE"/>
    <property type="match status" value="1"/>
</dbReference>
<keyword evidence="4 6" id="KW-0573">Peptidoglycan synthesis</keyword>
<organism evidence="10 11">
    <name type="scientific">Amycolatopsis acidiphila</name>
    <dbReference type="NCBI Taxonomy" id="715473"/>
    <lineage>
        <taxon>Bacteria</taxon>
        <taxon>Bacillati</taxon>
        <taxon>Actinomycetota</taxon>
        <taxon>Actinomycetes</taxon>
        <taxon>Pseudonocardiales</taxon>
        <taxon>Pseudonocardiaceae</taxon>
        <taxon>Amycolatopsis</taxon>
    </lineage>
</organism>
<keyword evidence="11" id="KW-1185">Reference proteome</keyword>